<dbReference type="AlphaFoldDB" id="A0A382C2R2"/>
<evidence type="ECO:0000313" key="1">
    <source>
        <dbReference type="EMBL" id="SVB19727.1"/>
    </source>
</evidence>
<accession>A0A382C2R2</accession>
<dbReference type="Gene3D" id="3.20.20.140">
    <property type="entry name" value="Metal-dependent hydrolases"/>
    <property type="match status" value="1"/>
</dbReference>
<protein>
    <submittedName>
        <fullName evidence="1">Uncharacterized protein</fullName>
    </submittedName>
</protein>
<gene>
    <name evidence="1" type="ORF">METZ01_LOCUS172581</name>
</gene>
<dbReference type="InterPro" id="IPR032466">
    <property type="entry name" value="Metal_Hydrolase"/>
</dbReference>
<name>A0A382C2R2_9ZZZZ</name>
<proteinExistence type="predicted"/>
<reference evidence="1" key="1">
    <citation type="submission" date="2018-05" db="EMBL/GenBank/DDBJ databases">
        <authorList>
            <person name="Lanie J.A."/>
            <person name="Ng W.-L."/>
            <person name="Kazmierczak K.M."/>
            <person name="Andrzejewski T.M."/>
            <person name="Davidsen T.M."/>
            <person name="Wayne K.J."/>
            <person name="Tettelin H."/>
            <person name="Glass J.I."/>
            <person name="Rusch D."/>
            <person name="Podicherti R."/>
            <person name="Tsui H.-C.T."/>
            <person name="Winkler M.E."/>
        </authorList>
    </citation>
    <scope>NUCLEOTIDE SEQUENCE</scope>
</reference>
<dbReference type="EMBL" id="UINC01032296">
    <property type="protein sequence ID" value="SVB19727.1"/>
    <property type="molecule type" value="Genomic_DNA"/>
</dbReference>
<feature type="non-terminal residue" evidence="1">
    <location>
        <position position="238"/>
    </location>
</feature>
<sequence>MIIQLAPATLLKHGQLLVIETRSKIYFTVEAKVGNVNIEFSPEADVFDANISLGRRHSTKLRVDGISETLELMDFSGISRALAYNPHAMYFDGLDGNSFLIEEIENHRSRIEPQFVWSPGIDYLNTAIDQTTLHKVKSVRMTPISNNYVFKPWVVSEWLEWLSSESIPLWLPVEETDPGDIFETVVKHPKLKLVLTEVHYKHYPWVMHLLKALPNLYIETSRFVVIDGIRILVDAIGS</sequence>
<dbReference type="SUPFAM" id="SSF51556">
    <property type="entry name" value="Metallo-dependent hydrolases"/>
    <property type="match status" value="1"/>
</dbReference>
<organism evidence="1">
    <name type="scientific">marine metagenome</name>
    <dbReference type="NCBI Taxonomy" id="408172"/>
    <lineage>
        <taxon>unclassified sequences</taxon>
        <taxon>metagenomes</taxon>
        <taxon>ecological metagenomes</taxon>
    </lineage>
</organism>